<feature type="domain" description="Phosphotyrosine protein phosphatase I" evidence="6">
    <location>
        <begin position="14"/>
        <end position="160"/>
    </location>
</feature>
<dbReference type="GO" id="GO:0004725">
    <property type="term" value="F:protein tyrosine phosphatase activity"/>
    <property type="evidence" value="ECO:0007669"/>
    <property type="project" value="UniProtKB-EC"/>
</dbReference>
<evidence type="ECO:0000259" key="6">
    <source>
        <dbReference type="SMART" id="SM00226"/>
    </source>
</evidence>
<evidence type="ECO:0000256" key="2">
    <source>
        <dbReference type="ARBA" id="ARBA00013064"/>
    </source>
</evidence>
<keyword evidence="8" id="KW-1185">Reference proteome</keyword>
<dbReference type="EC" id="3.1.3.48" evidence="2"/>
<dbReference type="Pfam" id="PF01451">
    <property type="entry name" value="LMWPc"/>
    <property type="match status" value="1"/>
</dbReference>
<feature type="active site" description="Nucleophile" evidence="5">
    <location>
        <position position="20"/>
    </location>
</feature>
<dbReference type="InterPro" id="IPR050438">
    <property type="entry name" value="LMW_PTPase"/>
</dbReference>
<evidence type="ECO:0000256" key="4">
    <source>
        <dbReference type="ARBA" id="ARBA00022912"/>
    </source>
</evidence>
<feature type="active site" evidence="5">
    <location>
        <position position="26"/>
    </location>
</feature>
<dbReference type="Gene3D" id="3.40.50.2300">
    <property type="match status" value="1"/>
</dbReference>
<comment type="similarity">
    <text evidence="1">Belongs to the low molecular weight phosphotyrosine protein phosphatase family.</text>
</comment>
<name>A0A3N2CZX5_9ACTN</name>
<evidence type="ECO:0000313" key="8">
    <source>
        <dbReference type="Proteomes" id="UP000281738"/>
    </source>
</evidence>
<keyword evidence="3" id="KW-0378">Hydrolase</keyword>
<reference evidence="7 8" key="1">
    <citation type="submission" date="2018-11" db="EMBL/GenBank/DDBJ databases">
        <title>Sequencing the genomes of 1000 actinobacteria strains.</title>
        <authorList>
            <person name="Klenk H.-P."/>
        </authorList>
    </citation>
    <scope>NUCLEOTIDE SEQUENCE [LARGE SCALE GENOMIC DNA]</scope>
    <source>
        <strain evidence="7 8">DSM 12652</strain>
    </source>
</reference>
<dbReference type="InterPro" id="IPR017867">
    <property type="entry name" value="Tyr_phospatase_low_mol_wt"/>
</dbReference>
<evidence type="ECO:0000313" key="7">
    <source>
        <dbReference type="EMBL" id="ROR92754.1"/>
    </source>
</evidence>
<accession>A0A3N2CZX5</accession>
<evidence type="ECO:0000256" key="5">
    <source>
        <dbReference type="PIRSR" id="PIRSR617867-1"/>
    </source>
</evidence>
<dbReference type="RefSeq" id="WP_246003595.1">
    <property type="nucleotide sequence ID" value="NZ_RKHO01000001.1"/>
</dbReference>
<dbReference type="AlphaFoldDB" id="A0A3N2CZX5"/>
<feature type="active site" description="Proton donor" evidence="5">
    <location>
        <position position="134"/>
    </location>
</feature>
<dbReference type="PANTHER" id="PTHR11717:SF7">
    <property type="entry name" value="LOW MOLECULAR WEIGHT PHOSPHOTYROSINE PROTEIN PHOSPHATASE"/>
    <property type="match status" value="1"/>
</dbReference>
<comment type="caution">
    <text evidence="7">The sequence shown here is derived from an EMBL/GenBank/DDBJ whole genome shotgun (WGS) entry which is preliminary data.</text>
</comment>
<sequence>MAAPALPAPLGAPYRIGFVCLGNICRSPMADVVTTSLVADAGLADRVEVRSSGTGGWHVGQPMDERAAARLTASGYDASRHRAQQHDATWAGLDLVLAMDAANLAEIGGESDRVRLFRSFDPEADADPAPDVPDPYYGGDAGFADVLAMVERTCAVLVDGLARLDLR</sequence>
<protein>
    <recommendedName>
        <fullName evidence="2">protein-tyrosine-phosphatase</fullName>
        <ecNumber evidence="2">3.1.3.48</ecNumber>
    </recommendedName>
</protein>
<evidence type="ECO:0000256" key="3">
    <source>
        <dbReference type="ARBA" id="ARBA00022801"/>
    </source>
</evidence>
<dbReference type="InterPro" id="IPR036196">
    <property type="entry name" value="Ptyr_pPase_sf"/>
</dbReference>
<organism evidence="7 8">
    <name type="scientific">Nocardioides aurantiacus</name>
    <dbReference type="NCBI Taxonomy" id="86796"/>
    <lineage>
        <taxon>Bacteria</taxon>
        <taxon>Bacillati</taxon>
        <taxon>Actinomycetota</taxon>
        <taxon>Actinomycetes</taxon>
        <taxon>Propionibacteriales</taxon>
        <taxon>Nocardioidaceae</taxon>
        <taxon>Nocardioides</taxon>
    </lineage>
</organism>
<gene>
    <name evidence="7" type="ORF">EDD33_3653</name>
</gene>
<dbReference type="CDD" id="cd16343">
    <property type="entry name" value="LMWPTP"/>
    <property type="match status" value="1"/>
</dbReference>
<dbReference type="InterPro" id="IPR023485">
    <property type="entry name" value="Ptyr_pPase"/>
</dbReference>
<keyword evidence="4" id="KW-0904">Protein phosphatase</keyword>
<evidence type="ECO:0000256" key="1">
    <source>
        <dbReference type="ARBA" id="ARBA00011063"/>
    </source>
</evidence>
<dbReference type="SUPFAM" id="SSF52788">
    <property type="entry name" value="Phosphotyrosine protein phosphatases I"/>
    <property type="match status" value="1"/>
</dbReference>
<proteinExistence type="inferred from homology"/>
<dbReference type="PANTHER" id="PTHR11717">
    <property type="entry name" value="LOW MOLECULAR WEIGHT PROTEIN TYROSINE PHOSPHATASE"/>
    <property type="match status" value="1"/>
</dbReference>
<dbReference type="PRINTS" id="PR00719">
    <property type="entry name" value="LMWPTPASE"/>
</dbReference>
<dbReference type="SMART" id="SM00226">
    <property type="entry name" value="LMWPc"/>
    <property type="match status" value="1"/>
</dbReference>
<dbReference type="Proteomes" id="UP000281738">
    <property type="component" value="Unassembled WGS sequence"/>
</dbReference>
<dbReference type="EMBL" id="RKHO01000001">
    <property type="protein sequence ID" value="ROR92754.1"/>
    <property type="molecule type" value="Genomic_DNA"/>
</dbReference>